<reference evidence="3" key="1">
    <citation type="journal article" date="2014" name="Front. Microbiol.">
        <title>High frequency of phylogenetically diverse reductive dehalogenase-homologous genes in deep subseafloor sedimentary metagenomes.</title>
        <authorList>
            <person name="Kawai M."/>
            <person name="Futagami T."/>
            <person name="Toyoda A."/>
            <person name="Takaki Y."/>
            <person name="Nishi S."/>
            <person name="Hori S."/>
            <person name="Arai W."/>
            <person name="Tsubouchi T."/>
            <person name="Morono Y."/>
            <person name="Uchiyama I."/>
            <person name="Ito T."/>
            <person name="Fujiyama A."/>
            <person name="Inagaki F."/>
            <person name="Takami H."/>
        </authorList>
    </citation>
    <scope>NUCLEOTIDE SEQUENCE</scope>
    <source>
        <strain evidence="3">Expedition CK06-06</strain>
    </source>
</reference>
<evidence type="ECO:0000313" key="3">
    <source>
        <dbReference type="EMBL" id="GAH47543.1"/>
    </source>
</evidence>
<dbReference type="Gene3D" id="3.30.300.350">
    <property type="entry name" value="GTP-binding protein OBG, C-terminal domain"/>
    <property type="match status" value="1"/>
</dbReference>
<keyword evidence="1" id="KW-0547">Nucleotide-binding</keyword>
<proteinExistence type="predicted"/>
<dbReference type="InterPro" id="IPR015349">
    <property type="entry name" value="OCT_dom"/>
</dbReference>
<dbReference type="EMBL" id="BARU01024098">
    <property type="protein sequence ID" value="GAH47543.1"/>
    <property type="molecule type" value="Genomic_DNA"/>
</dbReference>
<dbReference type="PROSITE" id="PS51881">
    <property type="entry name" value="OCT"/>
    <property type="match status" value="1"/>
</dbReference>
<accession>X1HQK3</accession>
<gene>
    <name evidence="3" type="ORF">S03H2_39031</name>
</gene>
<dbReference type="InterPro" id="IPR036346">
    <property type="entry name" value="GTP-bd_prot_GTP1/OBG_C_sf"/>
</dbReference>
<dbReference type="NCBIfam" id="TIGR03595">
    <property type="entry name" value="Obg_CgtA_exten"/>
    <property type="match status" value="1"/>
</dbReference>
<feature type="domain" description="OCT" evidence="2">
    <location>
        <begin position="1"/>
        <end position="35"/>
    </location>
</feature>
<dbReference type="AlphaFoldDB" id="X1HQK3"/>
<evidence type="ECO:0000259" key="2">
    <source>
        <dbReference type="PROSITE" id="PS51881"/>
    </source>
</evidence>
<dbReference type="SUPFAM" id="SSF102741">
    <property type="entry name" value="Obg GTP-binding protein C-terminal domain"/>
    <property type="match status" value="1"/>
</dbReference>
<organism evidence="3">
    <name type="scientific">marine sediment metagenome</name>
    <dbReference type="NCBI Taxonomy" id="412755"/>
    <lineage>
        <taxon>unclassified sequences</taxon>
        <taxon>metagenomes</taxon>
        <taxon>ecological metagenomes</taxon>
    </lineage>
</organism>
<sequence length="36" mass="4132">QKIIKKMGLEKALIKKGIKEGDQVKIKEIVFTFSNK</sequence>
<protein>
    <recommendedName>
        <fullName evidence="2">OCT domain-containing protein</fullName>
    </recommendedName>
</protein>
<keyword evidence="1" id="KW-0342">GTP-binding</keyword>
<feature type="non-terminal residue" evidence="3">
    <location>
        <position position="1"/>
    </location>
</feature>
<comment type="caution">
    <text evidence="3">The sequence shown here is derived from an EMBL/GenBank/DDBJ whole genome shotgun (WGS) entry which is preliminary data.</text>
</comment>
<name>X1HQK3_9ZZZZ</name>
<dbReference type="Pfam" id="PF09269">
    <property type="entry name" value="DUF1967"/>
    <property type="match status" value="1"/>
</dbReference>
<dbReference type="GO" id="GO:0005525">
    <property type="term" value="F:GTP binding"/>
    <property type="evidence" value="ECO:0007669"/>
    <property type="project" value="UniProtKB-KW"/>
</dbReference>
<evidence type="ECO:0000256" key="1">
    <source>
        <dbReference type="ARBA" id="ARBA00023134"/>
    </source>
</evidence>